<dbReference type="GeneID" id="19984816"/>
<name>V9D5U8_9EURO</name>
<dbReference type="HOGENOM" id="CLU_2605835_0_0_1"/>
<accession>V9D5U8</accession>
<dbReference type="RefSeq" id="XP_008728867.1">
    <property type="nucleotide sequence ID" value="XM_008730645.1"/>
</dbReference>
<proteinExistence type="predicted"/>
<dbReference type="Proteomes" id="UP000030678">
    <property type="component" value="Unassembled WGS sequence"/>
</dbReference>
<protein>
    <submittedName>
        <fullName evidence="1">Uncharacterized protein</fullName>
    </submittedName>
</protein>
<sequence length="79" mass="8864">MQDCQEIIMIRVLPPDPAYPSTIHQCAIFSIEPFRRQSERYTNGGGSGSVTFLCSRSPNCVSSSTYKFWILVLTTTNQS</sequence>
<reference evidence="1 2" key="1">
    <citation type="submission" date="2013-03" db="EMBL/GenBank/DDBJ databases">
        <title>The Genome Sequence of Cladophialophora carrionii CBS 160.54.</title>
        <authorList>
            <consortium name="The Broad Institute Genomics Platform"/>
            <person name="Cuomo C."/>
            <person name="de Hoog S."/>
            <person name="Gorbushina A."/>
            <person name="Walker B."/>
            <person name="Young S.K."/>
            <person name="Zeng Q."/>
            <person name="Gargeya S."/>
            <person name="Fitzgerald M."/>
            <person name="Haas B."/>
            <person name="Abouelleil A."/>
            <person name="Allen A.W."/>
            <person name="Alvarado L."/>
            <person name="Arachchi H.M."/>
            <person name="Berlin A.M."/>
            <person name="Chapman S.B."/>
            <person name="Gainer-Dewar J."/>
            <person name="Goldberg J."/>
            <person name="Griggs A."/>
            <person name="Gujja S."/>
            <person name="Hansen M."/>
            <person name="Howarth C."/>
            <person name="Imamovic A."/>
            <person name="Ireland A."/>
            <person name="Larimer J."/>
            <person name="McCowan C."/>
            <person name="Murphy C."/>
            <person name="Pearson M."/>
            <person name="Poon T.W."/>
            <person name="Priest M."/>
            <person name="Roberts A."/>
            <person name="Saif S."/>
            <person name="Shea T."/>
            <person name="Sisk P."/>
            <person name="Sykes S."/>
            <person name="Wortman J."/>
            <person name="Nusbaum C."/>
            <person name="Birren B."/>
        </authorList>
    </citation>
    <scope>NUCLEOTIDE SEQUENCE [LARGE SCALE GENOMIC DNA]</scope>
    <source>
        <strain evidence="1 2">CBS 160.54</strain>
    </source>
</reference>
<dbReference type="AlphaFoldDB" id="V9D5U8"/>
<dbReference type="EMBL" id="KB822706">
    <property type="protein sequence ID" value="ETI22250.1"/>
    <property type="molecule type" value="Genomic_DNA"/>
</dbReference>
<evidence type="ECO:0000313" key="2">
    <source>
        <dbReference type="Proteomes" id="UP000030678"/>
    </source>
</evidence>
<evidence type="ECO:0000313" key="1">
    <source>
        <dbReference type="EMBL" id="ETI22250.1"/>
    </source>
</evidence>
<dbReference type="VEuPathDB" id="FungiDB:G647_06323"/>
<gene>
    <name evidence="1" type="ORF">G647_06323</name>
</gene>
<organism evidence="1 2">
    <name type="scientific">Cladophialophora carrionii CBS 160.54</name>
    <dbReference type="NCBI Taxonomy" id="1279043"/>
    <lineage>
        <taxon>Eukaryota</taxon>
        <taxon>Fungi</taxon>
        <taxon>Dikarya</taxon>
        <taxon>Ascomycota</taxon>
        <taxon>Pezizomycotina</taxon>
        <taxon>Eurotiomycetes</taxon>
        <taxon>Chaetothyriomycetidae</taxon>
        <taxon>Chaetothyriales</taxon>
        <taxon>Herpotrichiellaceae</taxon>
        <taxon>Cladophialophora</taxon>
    </lineage>
</organism>